<keyword evidence="2" id="KW-1185">Reference proteome</keyword>
<dbReference type="KEGG" id="tav:G4V39_05805"/>
<dbReference type="EMBL" id="CP048877">
    <property type="protein sequence ID" value="QIJ71805.1"/>
    <property type="molecule type" value="Genomic_DNA"/>
</dbReference>
<organism evidence="1 2">
    <name type="scientific">Thermosulfuriphilus ammonigenes</name>
    <dbReference type="NCBI Taxonomy" id="1936021"/>
    <lineage>
        <taxon>Bacteria</taxon>
        <taxon>Pseudomonadati</taxon>
        <taxon>Thermodesulfobacteriota</taxon>
        <taxon>Thermodesulfobacteria</taxon>
        <taxon>Thermodesulfobacteriales</taxon>
        <taxon>Thermodesulfobacteriaceae</taxon>
        <taxon>Thermosulfuriphilus</taxon>
    </lineage>
</organism>
<reference evidence="1 2" key="1">
    <citation type="submission" date="2020-02" db="EMBL/GenBank/DDBJ databases">
        <title>Genome analysis of Thermosulfuriphilus ammonigenes ST65T, an anaerobic thermophilic chemolithoautotrophic bacterium isolated from a deep-sea hydrothermal vent.</title>
        <authorList>
            <person name="Slobodkina G."/>
            <person name="Allioux M."/>
            <person name="Merkel A."/>
            <person name="Alain K."/>
            <person name="Jebbar M."/>
            <person name="Slobodkin A."/>
        </authorList>
    </citation>
    <scope>NUCLEOTIDE SEQUENCE [LARGE SCALE GENOMIC DNA]</scope>
    <source>
        <strain evidence="1 2">ST65</strain>
    </source>
</reference>
<dbReference type="AlphaFoldDB" id="A0A6G7PVU1"/>
<proteinExistence type="predicted"/>
<evidence type="ECO:0000313" key="2">
    <source>
        <dbReference type="Proteomes" id="UP000502179"/>
    </source>
</evidence>
<accession>A0A6G7PVU1</accession>
<name>A0A6G7PVU1_9BACT</name>
<protein>
    <submittedName>
        <fullName evidence="1">Uncharacterized protein</fullName>
    </submittedName>
</protein>
<evidence type="ECO:0000313" key="1">
    <source>
        <dbReference type="EMBL" id="QIJ71805.1"/>
    </source>
</evidence>
<sequence length="58" mass="6618">MRPRFILIPIISLLISDLGLGERIPRRDAERVPARKKFRRRCVGARRIGPRGARGLLA</sequence>
<gene>
    <name evidence="1" type="ORF">G4V39_05805</name>
</gene>
<dbReference type="RefSeq" id="WP_166032023.1">
    <property type="nucleotide sequence ID" value="NZ_CP048877.1"/>
</dbReference>
<dbReference type="Proteomes" id="UP000502179">
    <property type="component" value="Chromosome"/>
</dbReference>